<keyword evidence="6" id="KW-0325">Glycoprotein</keyword>
<dbReference type="PRINTS" id="PR00724">
    <property type="entry name" value="CRBOXYPTASEC"/>
</dbReference>
<dbReference type="SUPFAM" id="SSF53474">
    <property type="entry name" value="alpha/beta-Hydrolases"/>
    <property type="match status" value="1"/>
</dbReference>
<evidence type="ECO:0000313" key="8">
    <source>
        <dbReference type="EMBL" id="CAD9009406.1"/>
    </source>
</evidence>
<dbReference type="PROSITE" id="PS00560">
    <property type="entry name" value="CARBOXYPEPT_SER_HIS"/>
    <property type="match status" value="1"/>
</dbReference>
<dbReference type="PANTHER" id="PTHR11802">
    <property type="entry name" value="SERINE PROTEASE FAMILY S10 SERINE CARBOXYPEPTIDASE"/>
    <property type="match status" value="1"/>
</dbReference>
<accession>A0A7S1NCC5</accession>
<dbReference type="AlphaFoldDB" id="A0A7S1NCC5"/>
<gene>
    <name evidence="8" type="ORF">EGYM00392_LOCUS20501</name>
</gene>
<keyword evidence="2 7" id="KW-0121">Carboxypeptidase</keyword>
<dbReference type="Gene3D" id="3.40.50.1820">
    <property type="entry name" value="alpha/beta hydrolase"/>
    <property type="match status" value="1"/>
</dbReference>
<dbReference type="InterPro" id="IPR033124">
    <property type="entry name" value="Ser_caboxypep_his_AS"/>
</dbReference>
<dbReference type="InterPro" id="IPR001563">
    <property type="entry name" value="Peptidase_S10"/>
</dbReference>
<reference evidence="8" key="1">
    <citation type="submission" date="2021-01" db="EMBL/GenBank/DDBJ databases">
        <authorList>
            <person name="Corre E."/>
            <person name="Pelletier E."/>
            <person name="Niang G."/>
            <person name="Scheremetjew M."/>
            <person name="Finn R."/>
            <person name="Kale V."/>
            <person name="Holt S."/>
            <person name="Cochrane G."/>
            <person name="Meng A."/>
            <person name="Brown T."/>
            <person name="Cohen L."/>
        </authorList>
    </citation>
    <scope>NUCLEOTIDE SEQUENCE</scope>
    <source>
        <strain evidence="8">NIES-381</strain>
    </source>
</reference>
<sequence length="471" mass="52746">MKLHFLYICWVLCYASAQLVFQPDLSAHSTTETKLKYTTPDVKPKVGLNTPTLCDPSVKQHSGYLKVGWEKEYFFWLHESRSKPATDPLVLWLTGGPGCSSQLALLAENGPCNMGKDGNVTRNPFSWTTRANVMWVDQPAGTGFSTGLLNLDHDEKGVAQDMYKFLQAFYKALPQYKTNPFYIFGESYAGHYVPAVGHRVWYGNKIREGFPIPLKGIGVGNGLTDPEEQYKWYPDMAKDGGKSEGGTLQHGVITSAVEIAAMKAASYPCVAAIKACNMGYSLKGTNATAACRAAYVMCNYAEVVPYEMTGMNPYDMRIKCENGRLCYDFSNVERYLNRPDVQQQLGVSKQWQSCNMIVNALFQGDWMHNYQTSLPDLLASDIKVLIYAGDVDYICNWLGNKKWTLGMAWPHQKEYNAAPDKPFMMGSKEVGRLRTANGFSFLQVYQAGHMVPMDQPEVALYMLDSFIEGKI</sequence>
<evidence type="ECO:0000256" key="6">
    <source>
        <dbReference type="ARBA" id="ARBA00023180"/>
    </source>
</evidence>
<dbReference type="PANTHER" id="PTHR11802:SF113">
    <property type="entry name" value="SERINE CARBOXYPEPTIDASE CTSA-4.1"/>
    <property type="match status" value="1"/>
</dbReference>
<dbReference type="InterPro" id="IPR018202">
    <property type="entry name" value="Ser_caboxypep_ser_AS"/>
</dbReference>
<dbReference type="GO" id="GO:0004185">
    <property type="term" value="F:serine-type carboxypeptidase activity"/>
    <property type="evidence" value="ECO:0007669"/>
    <property type="project" value="UniProtKB-UniRule"/>
</dbReference>
<comment type="similarity">
    <text evidence="1 7">Belongs to the peptidase S10 family.</text>
</comment>
<proteinExistence type="inferred from homology"/>
<keyword evidence="5 7" id="KW-0378">Hydrolase</keyword>
<dbReference type="EMBL" id="HBGA01055722">
    <property type="protein sequence ID" value="CAD9009406.1"/>
    <property type="molecule type" value="Transcribed_RNA"/>
</dbReference>
<organism evidence="8">
    <name type="scientific">Eutreptiella gymnastica</name>
    <dbReference type="NCBI Taxonomy" id="73025"/>
    <lineage>
        <taxon>Eukaryota</taxon>
        <taxon>Discoba</taxon>
        <taxon>Euglenozoa</taxon>
        <taxon>Euglenida</taxon>
        <taxon>Spirocuta</taxon>
        <taxon>Euglenophyceae</taxon>
        <taxon>Eutreptiales</taxon>
        <taxon>Eutreptiaceae</taxon>
        <taxon>Eutreptiella</taxon>
    </lineage>
</organism>
<feature type="chain" id="PRO_5031605803" description="Carboxypeptidase" evidence="7">
    <location>
        <begin position="18"/>
        <end position="471"/>
    </location>
</feature>
<dbReference type="Gene3D" id="1.10.287.410">
    <property type="match status" value="1"/>
</dbReference>
<feature type="signal peptide" evidence="7">
    <location>
        <begin position="1"/>
        <end position="17"/>
    </location>
</feature>
<name>A0A7S1NCC5_9EUGL</name>
<evidence type="ECO:0000256" key="3">
    <source>
        <dbReference type="ARBA" id="ARBA00022670"/>
    </source>
</evidence>
<evidence type="ECO:0000256" key="4">
    <source>
        <dbReference type="ARBA" id="ARBA00022729"/>
    </source>
</evidence>
<dbReference type="InterPro" id="IPR029058">
    <property type="entry name" value="AB_hydrolase_fold"/>
</dbReference>
<keyword evidence="4 7" id="KW-0732">Signal</keyword>
<dbReference type="GO" id="GO:0006508">
    <property type="term" value="P:proteolysis"/>
    <property type="evidence" value="ECO:0007669"/>
    <property type="project" value="UniProtKB-KW"/>
</dbReference>
<evidence type="ECO:0000256" key="1">
    <source>
        <dbReference type="ARBA" id="ARBA00009431"/>
    </source>
</evidence>
<dbReference type="EC" id="3.4.16.-" evidence="7"/>
<protein>
    <recommendedName>
        <fullName evidence="7">Carboxypeptidase</fullName>
        <ecNumber evidence="7">3.4.16.-</ecNumber>
    </recommendedName>
</protein>
<keyword evidence="3 7" id="KW-0645">Protease</keyword>
<evidence type="ECO:0000256" key="5">
    <source>
        <dbReference type="ARBA" id="ARBA00022801"/>
    </source>
</evidence>
<evidence type="ECO:0000256" key="2">
    <source>
        <dbReference type="ARBA" id="ARBA00022645"/>
    </source>
</evidence>
<dbReference type="Pfam" id="PF00450">
    <property type="entry name" value="Peptidase_S10"/>
    <property type="match status" value="1"/>
</dbReference>
<dbReference type="PROSITE" id="PS00131">
    <property type="entry name" value="CARBOXYPEPT_SER_SER"/>
    <property type="match status" value="1"/>
</dbReference>
<evidence type="ECO:0000256" key="7">
    <source>
        <dbReference type="RuleBase" id="RU361156"/>
    </source>
</evidence>